<name>A0A6P5YNG4_DURZI</name>
<dbReference type="Pfam" id="PF23598">
    <property type="entry name" value="LRR_14"/>
    <property type="match status" value="1"/>
</dbReference>
<dbReference type="PANTHER" id="PTHR23155">
    <property type="entry name" value="DISEASE RESISTANCE PROTEIN RP"/>
    <property type="match status" value="1"/>
</dbReference>
<organism evidence="5 6">
    <name type="scientific">Durio zibethinus</name>
    <name type="common">Durian</name>
    <dbReference type="NCBI Taxonomy" id="66656"/>
    <lineage>
        <taxon>Eukaryota</taxon>
        <taxon>Viridiplantae</taxon>
        <taxon>Streptophyta</taxon>
        <taxon>Embryophyta</taxon>
        <taxon>Tracheophyta</taxon>
        <taxon>Spermatophyta</taxon>
        <taxon>Magnoliopsida</taxon>
        <taxon>eudicotyledons</taxon>
        <taxon>Gunneridae</taxon>
        <taxon>Pentapetalae</taxon>
        <taxon>rosids</taxon>
        <taxon>malvids</taxon>
        <taxon>Malvales</taxon>
        <taxon>Malvaceae</taxon>
        <taxon>Helicteroideae</taxon>
        <taxon>Durio</taxon>
    </lineage>
</organism>
<proteinExistence type="predicted"/>
<dbReference type="InterPro" id="IPR044974">
    <property type="entry name" value="Disease_R_plants"/>
</dbReference>
<dbReference type="SUPFAM" id="SSF52058">
    <property type="entry name" value="L domain-like"/>
    <property type="match status" value="1"/>
</dbReference>
<dbReference type="InterPro" id="IPR032675">
    <property type="entry name" value="LRR_dom_sf"/>
</dbReference>
<evidence type="ECO:0000256" key="3">
    <source>
        <dbReference type="ARBA" id="ARBA00023027"/>
    </source>
</evidence>
<dbReference type="InterPro" id="IPR003593">
    <property type="entry name" value="AAA+_ATPase"/>
</dbReference>
<dbReference type="Pfam" id="PF23559">
    <property type="entry name" value="WHD_DRP"/>
    <property type="match status" value="1"/>
</dbReference>
<dbReference type="InterPro" id="IPR002182">
    <property type="entry name" value="NB-ARC"/>
</dbReference>
<gene>
    <name evidence="6" type="primary">LOC111293373</name>
</gene>
<dbReference type="Gene3D" id="1.10.10.10">
    <property type="entry name" value="Winged helix-like DNA-binding domain superfamily/Winged helix DNA-binding domain"/>
    <property type="match status" value="1"/>
</dbReference>
<dbReference type="InterPro" id="IPR042197">
    <property type="entry name" value="Apaf_helical"/>
</dbReference>
<dbReference type="GeneID" id="111293373"/>
<keyword evidence="3" id="KW-0520">NAD</keyword>
<protein>
    <submittedName>
        <fullName evidence="6">Disease resistance protein At1g50180</fullName>
    </submittedName>
</protein>
<reference evidence="6" key="1">
    <citation type="submission" date="2025-08" db="UniProtKB">
        <authorList>
            <consortium name="RefSeq"/>
        </authorList>
    </citation>
    <scope>IDENTIFICATION</scope>
    <source>
        <tissue evidence="6">Fruit stalk</tissue>
    </source>
</reference>
<keyword evidence="5" id="KW-1185">Reference proteome</keyword>
<dbReference type="InterPro" id="IPR036388">
    <property type="entry name" value="WH-like_DNA-bd_sf"/>
</dbReference>
<evidence type="ECO:0000313" key="5">
    <source>
        <dbReference type="Proteomes" id="UP000515121"/>
    </source>
</evidence>
<evidence type="ECO:0000313" key="6">
    <source>
        <dbReference type="RefSeq" id="XP_022741857.1"/>
    </source>
</evidence>
<dbReference type="PANTHER" id="PTHR23155:SF1185">
    <property type="entry name" value="DISEASE RESISTANCE RPP8-LIKE PROTEIN 3-RELATED"/>
    <property type="match status" value="1"/>
</dbReference>
<evidence type="ECO:0000256" key="2">
    <source>
        <dbReference type="ARBA" id="ARBA00022821"/>
    </source>
</evidence>
<evidence type="ECO:0000256" key="1">
    <source>
        <dbReference type="ARBA" id="ARBA00022737"/>
    </source>
</evidence>
<dbReference type="FunFam" id="1.10.10.10:FF:000322">
    <property type="entry name" value="Probable disease resistance protein At1g63360"/>
    <property type="match status" value="1"/>
</dbReference>
<dbReference type="Gene3D" id="3.80.10.10">
    <property type="entry name" value="Ribonuclease Inhibitor"/>
    <property type="match status" value="2"/>
</dbReference>
<dbReference type="GO" id="GO:0043531">
    <property type="term" value="F:ADP binding"/>
    <property type="evidence" value="ECO:0007669"/>
    <property type="project" value="InterPro"/>
</dbReference>
<keyword evidence="1" id="KW-0677">Repeat</keyword>
<dbReference type="RefSeq" id="XP_022741857.1">
    <property type="nucleotide sequence ID" value="XM_022886122.1"/>
</dbReference>
<accession>A0A6P5YNG4</accession>
<feature type="domain" description="AAA+ ATPase" evidence="4">
    <location>
        <begin position="173"/>
        <end position="385"/>
    </location>
</feature>
<dbReference type="PRINTS" id="PR00364">
    <property type="entry name" value="DISEASERSIST"/>
</dbReference>
<sequence>MAYSAVSSVAAWIEKVIVEGEQSWNWDPLREVYLLLEELKRMKIFLEDMRQDENTMLTSPYLAEIGELAYEARDVIEALVLKTLPKREQGISNVIKRSACFLREAWMVIQEVTSEIINLERHLRDRSNLDHLEKLRRSHSSSNRHPHFLEDNVVGFDANIMELVSDLVDDKSHFRVVSIWGKGGSGKTTMAKMLHHHSQVRNHFDCFAWAYVSQNCQRRNVWQRILISLNVFDEDDRNKRDEQVAEKLFKFLKEHKCLVILDDIPSIQAWDSIKAALPRNLQETSSKILITCRNQEVALNADPKCYLHELQPLNEDNSLKLFRRIAFPQRQFTGYRSGDEEVEEMVNRCEGLPLAIVVLGGIIATTLSEEESLRLCRILRCGGYGEPSNLLALSYDVLPSYLKPCFLYLSLFPDGYEIPTVKLIQLWVAENIIPFPLVEIENRREIWIEEIAEYYLMELVERRMMQVGQLDASLKIRTCYVHDMIRDMCLAKAREQNFVHIVDTTQVGYPLFSIGRLAIHESGDMRGIDKLRDLRSLFFFDVMFTDELIYRSLHQSNEIYATKDKPWLSTLLLLRRVIRKFQRTWRYLSNNFKLLRVLEFEGSEMYVGGELQSDIGKLIHLRYLSLRKASYVSRLPSTLGKLTLLQTLNLEIDEKFAVHVPDVIWKLKSLRHLYLPKKCNDKTKLKLNDLRNLQTLVNFNTKNCYMGDLCSLTNLRELRISRHFILEDIEEILDSNPRIVTSEHLRSLYIWSQDPIDPKHLMLLLSNCVDILELSLTTAMRELPGYHQFPSKITYLYLNESELDRDPMPTLEKLPNLRVLGLHKAFAGKEIVCSSEGFAQLISLKLIENSNLEEWRVDENAMPKLRNLEIVDCRSLKMLPVGLKLVKTLQEVKMEKMPRAFKDRLVQGGEDFCNFQHISTIIFQNCH</sequence>
<dbReference type="Proteomes" id="UP000515121">
    <property type="component" value="Unplaced"/>
</dbReference>
<dbReference type="Gene3D" id="1.20.5.4130">
    <property type="match status" value="1"/>
</dbReference>
<dbReference type="Gene3D" id="3.40.50.300">
    <property type="entry name" value="P-loop containing nucleotide triphosphate hydrolases"/>
    <property type="match status" value="1"/>
</dbReference>
<dbReference type="Pfam" id="PF00931">
    <property type="entry name" value="NB-ARC"/>
    <property type="match status" value="1"/>
</dbReference>
<dbReference type="GO" id="GO:0098542">
    <property type="term" value="P:defense response to other organism"/>
    <property type="evidence" value="ECO:0007669"/>
    <property type="project" value="TreeGrafter"/>
</dbReference>
<dbReference type="SUPFAM" id="SSF52540">
    <property type="entry name" value="P-loop containing nucleoside triphosphate hydrolases"/>
    <property type="match status" value="1"/>
</dbReference>
<dbReference type="InterPro" id="IPR055414">
    <property type="entry name" value="LRR_R13L4/SHOC2-like"/>
</dbReference>
<dbReference type="OrthoDB" id="964646at2759"/>
<dbReference type="InterPro" id="IPR027417">
    <property type="entry name" value="P-loop_NTPase"/>
</dbReference>
<dbReference type="Gene3D" id="1.10.8.430">
    <property type="entry name" value="Helical domain of apoptotic protease-activating factors"/>
    <property type="match status" value="1"/>
</dbReference>
<evidence type="ECO:0000259" key="4">
    <source>
        <dbReference type="SMART" id="SM00382"/>
    </source>
</evidence>
<dbReference type="FunFam" id="3.40.50.300:FF:001091">
    <property type="entry name" value="Probable disease resistance protein At1g61300"/>
    <property type="match status" value="1"/>
</dbReference>
<dbReference type="InterPro" id="IPR058922">
    <property type="entry name" value="WHD_DRP"/>
</dbReference>
<keyword evidence="2" id="KW-0611">Plant defense</keyword>
<dbReference type="AlphaFoldDB" id="A0A6P5YNG4"/>
<dbReference type="SMART" id="SM00382">
    <property type="entry name" value="AAA"/>
    <property type="match status" value="1"/>
</dbReference>
<dbReference type="KEGG" id="dzi:111293373"/>